<reference evidence="2 4" key="3">
    <citation type="journal article" date="2021" name="BMC Genomics">
        <title>Genome-resolved metagenome and metatranscriptome analyses of thermophilic composting reveal key bacterial players and their metabolic interactions.</title>
        <authorList>
            <person name="Braga L.P.P."/>
            <person name="Pereira R.V."/>
            <person name="Martins L.F."/>
            <person name="Moura L.M.S."/>
            <person name="Sanchez F.B."/>
            <person name="Patane J.S.L."/>
            <person name="da Silva A.M."/>
            <person name="Setubal J.C."/>
        </authorList>
    </citation>
    <scope>NUCLEOTIDE SEQUENCE [LARGE SCALE GENOMIC DNA]</scope>
    <source>
        <strain evidence="2">ZC4RG45</strain>
    </source>
</reference>
<reference evidence="2" key="4">
    <citation type="submission" date="2023-08" db="EMBL/GenBank/DDBJ databases">
        <authorList>
            <person name="Guima S.E.S."/>
            <person name="Martins L.F."/>
            <person name="Silva A.M."/>
            <person name="Setubal J.C."/>
        </authorList>
    </citation>
    <scope>NUCLEOTIDE SEQUENCE</scope>
    <source>
        <strain evidence="2">ZC4RG45</strain>
    </source>
</reference>
<keyword evidence="1" id="KW-0812">Transmembrane</keyword>
<evidence type="ECO:0008006" key="5">
    <source>
        <dbReference type="Google" id="ProtNLM"/>
    </source>
</evidence>
<dbReference type="STRING" id="1111738.GCA_000427905_01197"/>
<feature type="transmembrane region" description="Helical" evidence="1">
    <location>
        <begin position="93"/>
        <end position="114"/>
    </location>
</feature>
<gene>
    <name evidence="2" type="ORF">DIU77_003245</name>
    <name evidence="3" type="ORF">DIU77_02840</name>
</gene>
<keyword evidence="1" id="KW-1133">Transmembrane helix</keyword>
<dbReference type="Proteomes" id="UP000249324">
    <property type="component" value="Unassembled WGS sequence"/>
</dbReference>
<accession>A0A2W4JNV2</accession>
<evidence type="ECO:0000313" key="2">
    <source>
        <dbReference type="EMBL" id="MFO7191243.1"/>
    </source>
</evidence>
<evidence type="ECO:0000313" key="3">
    <source>
        <dbReference type="EMBL" id="PZN00731.1"/>
    </source>
</evidence>
<evidence type="ECO:0000313" key="4">
    <source>
        <dbReference type="Proteomes" id="UP000249324"/>
    </source>
</evidence>
<comment type="caution">
    <text evidence="3">The sequence shown here is derived from an EMBL/GenBank/DDBJ whole genome shotgun (WGS) entry which is preliminary data.</text>
</comment>
<reference evidence="3" key="2">
    <citation type="submission" date="2018-05" db="EMBL/GenBank/DDBJ databases">
        <authorList>
            <person name="Lanie J.A."/>
            <person name="Ng W.-L."/>
            <person name="Kazmierczak K.M."/>
            <person name="Andrzejewski T.M."/>
            <person name="Davidsen T.M."/>
            <person name="Wayne K.J."/>
            <person name="Tettelin H."/>
            <person name="Glass J.I."/>
            <person name="Rusch D."/>
            <person name="Podicherti R."/>
            <person name="Tsui H.-C.T."/>
            <person name="Winkler M.E."/>
        </authorList>
    </citation>
    <scope>NUCLEOTIDE SEQUENCE</scope>
    <source>
        <strain evidence="3">ZC4RG45</strain>
    </source>
</reference>
<sequence>MGEHTDKPAAEQTTAKRDVDWGEIKDRFVGLLAGVVRWVCLIFALILVLHVVFVVAEANPANGVVQFVDGWADRLTLGVGDLFTPDDAKLRTLINYGIAAVLWLIISNVGSKIIRRVGGVRG</sequence>
<feature type="transmembrane region" description="Helical" evidence="1">
    <location>
        <begin position="35"/>
        <end position="56"/>
    </location>
</feature>
<name>A0A2W4JNV2_9PSEU</name>
<dbReference type="AlphaFoldDB" id="A0A2W4JNV2"/>
<dbReference type="EMBL" id="QGUI02000021">
    <property type="protein sequence ID" value="MFO7191243.1"/>
    <property type="molecule type" value="Genomic_DNA"/>
</dbReference>
<evidence type="ECO:0000256" key="1">
    <source>
        <dbReference type="SAM" id="Phobius"/>
    </source>
</evidence>
<proteinExistence type="predicted"/>
<dbReference type="EMBL" id="QGUI01000065">
    <property type="protein sequence ID" value="PZN00731.1"/>
    <property type="molecule type" value="Genomic_DNA"/>
</dbReference>
<protein>
    <recommendedName>
        <fullName evidence="5">YggT family protein</fullName>
    </recommendedName>
</protein>
<keyword evidence="1" id="KW-0472">Membrane</keyword>
<organism evidence="3">
    <name type="scientific">Thermocrispum agreste</name>
    <dbReference type="NCBI Taxonomy" id="37925"/>
    <lineage>
        <taxon>Bacteria</taxon>
        <taxon>Bacillati</taxon>
        <taxon>Actinomycetota</taxon>
        <taxon>Actinomycetes</taxon>
        <taxon>Pseudonocardiales</taxon>
        <taxon>Pseudonocardiaceae</taxon>
        <taxon>Thermocrispum</taxon>
    </lineage>
</organism>
<reference evidence="2" key="1">
    <citation type="submission" date="2018-05" db="EMBL/GenBank/DDBJ databases">
        <authorList>
            <person name="Moura L."/>
            <person name="Setubal J.C."/>
        </authorList>
    </citation>
    <scope>NUCLEOTIDE SEQUENCE</scope>
    <source>
        <strain evidence="2">ZC4RG45</strain>
    </source>
</reference>